<dbReference type="EMBL" id="JANPWB010000011">
    <property type="protein sequence ID" value="KAJ1127325.1"/>
    <property type="molecule type" value="Genomic_DNA"/>
</dbReference>
<name>A0AAV7PPE1_PLEWA</name>
<dbReference type="AlphaFoldDB" id="A0AAV7PPE1"/>
<reference evidence="1" key="1">
    <citation type="journal article" date="2022" name="bioRxiv">
        <title>Sequencing and chromosome-scale assembly of the giantPleurodeles waltlgenome.</title>
        <authorList>
            <person name="Brown T."/>
            <person name="Elewa A."/>
            <person name="Iarovenko S."/>
            <person name="Subramanian E."/>
            <person name="Araus A.J."/>
            <person name="Petzold A."/>
            <person name="Susuki M."/>
            <person name="Suzuki K.-i.T."/>
            <person name="Hayashi T."/>
            <person name="Toyoda A."/>
            <person name="Oliveira C."/>
            <person name="Osipova E."/>
            <person name="Leigh N.D."/>
            <person name="Simon A."/>
            <person name="Yun M.H."/>
        </authorList>
    </citation>
    <scope>NUCLEOTIDE SEQUENCE</scope>
    <source>
        <strain evidence="1">20211129_DDA</strain>
        <tissue evidence="1">Liver</tissue>
    </source>
</reference>
<evidence type="ECO:0000313" key="1">
    <source>
        <dbReference type="EMBL" id="KAJ1127325.1"/>
    </source>
</evidence>
<organism evidence="1 2">
    <name type="scientific">Pleurodeles waltl</name>
    <name type="common">Iberian ribbed newt</name>
    <dbReference type="NCBI Taxonomy" id="8319"/>
    <lineage>
        <taxon>Eukaryota</taxon>
        <taxon>Metazoa</taxon>
        <taxon>Chordata</taxon>
        <taxon>Craniata</taxon>
        <taxon>Vertebrata</taxon>
        <taxon>Euteleostomi</taxon>
        <taxon>Amphibia</taxon>
        <taxon>Batrachia</taxon>
        <taxon>Caudata</taxon>
        <taxon>Salamandroidea</taxon>
        <taxon>Salamandridae</taxon>
        <taxon>Pleurodelinae</taxon>
        <taxon>Pleurodeles</taxon>
    </lineage>
</organism>
<comment type="caution">
    <text evidence="1">The sequence shown here is derived from an EMBL/GenBank/DDBJ whole genome shotgun (WGS) entry which is preliminary data.</text>
</comment>
<accession>A0AAV7PPE1</accession>
<gene>
    <name evidence="1" type="ORF">NDU88_005728</name>
</gene>
<dbReference type="Proteomes" id="UP001066276">
    <property type="component" value="Chromosome 7"/>
</dbReference>
<proteinExistence type="predicted"/>
<evidence type="ECO:0000313" key="2">
    <source>
        <dbReference type="Proteomes" id="UP001066276"/>
    </source>
</evidence>
<protein>
    <submittedName>
        <fullName evidence="1">Uncharacterized protein</fullName>
    </submittedName>
</protein>
<keyword evidence="2" id="KW-1185">Reference proteome</keyword>
<sequence length="124" mass="13603">MSEVVVHGIHEEGAATVAQARAIPWITRACCTVTAATIHFHQAVDLTLVRGQRQAIPSRWCSAIALSLTLHRPVHDELDGLLAAQEEEDCWKAPRTAAFDRRDLYLAVSFVSPIASPRCDSCLL</sequence>